<name>A0AAV2WPX8_MYCNE</name>
<proteinExistence type="predicted"/>
<reference evidence="2" key="2">
    <citation type="submission" date="2015-09" db="EMBL/GenBank/DDBJ databases">
        <title>Draft genome sequence of Mycobacterium neoaurum DSM 44074.</title>
        <authorList>
            <person name="Croce O."/>
            <person name="Robert C."/>
            <person name="Raoult D."/>
            <person name="Drancourt M."/>
        </authorList>
    </citation>
    <scope>NUCLEOTIDE SEQUENCE</scope>
    <source>
        <strain evidence="2">DSM 44074</strain>
    </source>
</reference>
<dbReference type="GO" id="GO:0016787">
    <property type="term" value="F:hydrolase activity"/>
    <property type="evidence" value="ECO:0007669"/>
    <property type="project" value="InterPro"/>
</dbReference>
<dbReference type="AlphaFoldDB" id="A0AAV2WPX8"/>
<organism evidence="2 3">
    <name type="scientific">Mycolicibacterium neoaurum</name>
    <name type="common">Mycobacterium neoaurum</name>
    <dbReference type="NCBI Taxonomy" id="1795"/>
    <lineage>
        <taxon>Bacteria</taxon>
        <taxon>Bacillati</taxon>
        <taxon>Actinomycetota</taxon>
        <taxon>Actinomycetes</taxon>
        <taxon>Mycobacteriales</taxon>
        <taxon>Mycobacteriaceae</taxon>
        <taxon>Mycolicibacterium</taxon>
    </lineage>
</organism>
<dbReference type="EMBL" id="LK021340">
    <property type="protein sequence ID" value="CDQ46356.1"/>
    <property type="molecule type" value="Genomic_DNA"/>
</dbReference>
<dbReference type="Gene3D" id="1.10.10.800">
    <property type="match status" value="1"/>
</dbReference>
<dbReference type="Proteomes" id="UP000028864">
    <property type="component" value="Unassembled WGS sequence"/>
</dbReference>
<dbReference type="RefSeq" id="WP_081843390.1">
    <property type="nucleotide sequence ID" value="NZ_LK021340.1"/>
</dbReference>
<dbReference type="Pfam" id="PF02129">
    <property type="entry name" value="Peptidase_S15"/>
    <property type="match status" value="1"/>
</dbReference>
<reference evidence="2" key="1">
    <citation type="submission" date="2014-05" db="EMBL/GenBank/DDBJ databases">
        <authorList>
            <person name="Urmite Genomes"/>
        </authorList>
    </citation>
    <scope>NUCLEOTIDE SEQUENCE</scope>
    <source>
        <strain evidence="2">DSM 44074</strain>
    </source>
</reference>
<accession>A0AAV2WPX8</accession>
<gene>
    <name evidence="2" type="ORF">BN1047_04263</name>
</gene>
<dbReference type="Gene3D" id="3.40.50.1820">
    <property type="entry name" value="alpha/beta hydrolase"/>
    <property type="match status" value="1"/>
</dbReference>
<protein>
    <submittedName>
        <fullName evidence="2">Peptidase S15</fullName>
    </submittedName>
</protein>
<dbReference type="PANTHER" id="PTHR47751:SF2">
    <property type="entry name" value="DLTD N-TERMINAL DOMAIN PROTEIN (AFU_ORTHOLOGUE AFUA_8G00380)-RELATED"/>
    <property type="match status" value="1"/>
</dbReference>
<dbReference type="InterPro" id="IPR000383">
    <property type="entry name" value="Xaa-Pro-like_dom"/>
</dbReference>
<evidence type="ECO:0000313" key="3">
    <source>
        <dbReference type="Proteomes" id="UP000028864"/>
    </source>
</evidence>
<sequence length="301" mass="33167">MAIQKLDVEFATEDGTLLRGRTYCPTESGSFPGIVMAHGFGGVQHLIEHYAELFAEAGFSVLLYDHRGFGISDGTPRQEVDPYQQMSDWRDAMTFALQQDKFDEAAGLGVWGSSFAGGLAIVLAAIDPRVRVVVAQIPNVSGHRNGTKLFTTAQISEIRDRSLDDRVNRIAGGAPDVVPLFTTEPDRLSALPVPTNEAFMEYIAALEANAAWPNFVTLRSVEHLLEFEPAGWIPYVSPKPLLMIIGENDDCTFPDVQREVFAEAGEPKKLVSHPGGHFDTYDKYFAVTGPPARDWFLEHLV</sequence>
<dbReference type="PANTHER" id="PTHR47751">
    <property type="entry name" value="SUPERFAMILY HYDROLASE, PUTATIVE (AFU_ORTHOLOGUE AFUA_2G16580)-RELATED"/>
    <property type="match status" value="1"/>
</dbReference>
<dbReference type="InterPro" id="IPR029058">
    <property type="entry name" value="AB_hydrolase_fold"/>
</dbReference>
<dbReference type="InterPro" id="IPR051411">
    <property type="entry name" value="Polyketide_trans_af380"/>
</dbReference>
<evidence type="ECO:0000259" key="1">
    <source>
        <dbReference type="Pfam" id="PF02129"/>
    </source>
</evidence>
<evidence type="ECO:0000313" key="2">
    <source>
        <dbReference type="EMBL" id="CDQ46356.1"/>
    </source>
</evidence>
<feature type="domain" description="Xaa-Pro dipeptidyl-peptidase-like" evidence="1">
    <location>
        <begin position="14"/>
        <end position="278"/>
    </location>
</feature>
<dbReference type="SUPFAM" id="SSF53474">
    <property type="entry name" value="alpha/beta-Hydrolases"/>
    <property type="match status" value="1"/>
</dbReference>